<evidence type="ECO:0000313" key="1">
    <source>
        <dbReference type="EMBL" id="OIT36385.1"/>
    </source>
</evidence>
<dbReference type="GO" id="GO:0045053">
    <property type="term" value="P:protein retention in Golgi apparatus"/>
    <property type="evidence" value="ECO:0007669"/>
    <property type="project" value="TreeGrafter"/>
</dbReference>
<dbReference type="EMBL" id="MJEQ01000438">
    <property type="protein sequence ID" value="OIT36385.1"/>
    <property type="molecule type" value="Genomic_DNA"/>
</dbReference>
<name>A0A314L4I2_NICAT</name>
<dbReference type="PANTHER" id="PTHR16166">
    <property type="entry name" value="VACUOLAR PROTEIN SORTING-ASSOCIATED PROTEIN VPS13"/>
    <property type="match status" value="1"/>
</dbReference>
<protein>
    <submittedName>
        <fullName evidence="1">Uncharacterized protein</fullName>
    </submittedName>
</protein>
<dbReference type="PANTHER" id="PTHR16166:SF130">
    <property type="entry name" value="PROTEIN SORTING-ASSOCIATED PROTEIN, PUTATIVE (DUF1162)-RELATED"/>
    <property type="match status" value="1"/>
</dbReference>
<sequence length="227" mass="25212">MRIVPFWRTSLSDTNTPSQKYYIDHFEIHPVKVVASFLPGESYASYSSTQETLRSLLHSVIKELSIKCAQHYSWKTLKSAGSNILFAAVTEISDSVLNGTEASGLNGMVYGFHQGILKLAMEPTLLGSAFMEGGPDRKIRLDRSPRVDELYIEGYLQAMLDTLYKQEYLTVRVIDNQVILKNLPPSSSLIEETVERVKGFLVSKALLKGDPSIASRSSSSIVFSILA</sequence>
<dbReference type="AlphaFoldDB" id="A0A314L4I2"/>
<dbReference type="STRING" id="49451.A0A314L4I2"/>
<accession>A0A314L4I2</accession>
<dbReference type="Proteomes" id="UP000187609">
    <property type="component" value="Unassembled WGS sequence"/>
</dbReference>
<organism evidence="1 2">
    <name type="scientific">Nicotiana attenuata</name>
    <name type="common">Coyote tobacco</name>
    <dbReference type="NCBI Taxonomy" id="49451"/>
    <lineage>
        <taxon>Eukaryota</taxon>
        <taxon>Viridiplantae</taxon>
        <taxon>Streptophyta</taxon>
        <taxon>Embryophyta</taxon>
        <taxon>Tracheophyta</taxon>
        <taxon>Spermatophyta</taxon>
        <taxon>Magnoliopsida</taxon>
        <taxon>eudicotyledons</taxon>
        <taxon>Gunneridae</taxon>
        <taxon>Pentapetalae</taxon>
        <taxon>asterids</taxon>
        <taxon>lamiids</taxon>
        <taxon>Solanales</taxon>
        <taxon>Solanaceae</taxon>
        <taxon>Nicotianoideae</taxon>
        <taxon>Nicotianeae</taxon>
        <taxon>Nicotiana</taxon>
    </lineage>
</organism>
<proteinExistence type="predicted"/>
<keyword evidence="2" id="KW-1185">Reference proteome</keyword>
<dbReference type="GO" id="GO:0006623">
    <property type="term" value="P:protein targeting to vacuole"/>
    <property type="evidence" value="ECO:0007669"/>
    <property type="project" value="TreeGrafter"/>
</dbReference>
<evidence type="ECO:0000313" key="2">
    <source>
        <dbReference type="Proteomes" id="UP000187609"/>
    </source>
</evidence>
<gene>
    <name evidence="1" type="ORF">A4A49_56343</name>
</gene>
<reference evidence="1" key="1">
    <citation type="submission" date="2016-11" db="EMBL/GenBank/DDBJ databases">
        <title>The genome of Nicotiana attenuata.</title>
        <authorList>
            <person name="Xu S."/>
            <person name="Brockmoeller T."/>
            <person name="Gaquerel E."/>
            <person name="Navarro A."/>
            <person name="Kuhl H."/>
            <person name="Gase K."/>
            <person name="Ling Z."/>
            <person name="Zhou W."/>
            <person name="Kreitzer C."/>
            <person name="Stanke M."/>
            <person name="Tang H."/>
            <person name="Lyons E."/>
            <person name="Pandey P."/>
            <person name="Pandey S.P."/>
            <person name="Timmermann B."/>
            <person name="Baldwin I.T."/>
        </authorList>
    </citation>
    <scope>NUCLEOTIDE SEQUENCE [LARGE SCALE GENOMIC DNA]</scope>
    <source>
        <strain evidence="1">UT</strain>
    </source>
</reference>
<dbReference type="InterPro" id="IPR026847">
    <property type="entry name" value="VPS13"/>
</dbReference>
<dbReference type="Gramene" id="OIT36385">
    <property type="protein sequence ID" value="OIT36385"/>
    <property type="gene ID" value="A4A49_56343"/>
</dbReference>
<comment type="caution">
    <text evidence="1">The sequence shown here is derived from an EMBL/GenBank/DDBJ whole genome shotgun (WGS) entry which is preliminary data.</text>
</comment>